<sequence length="590" mass="66251">MKIAIVDEEVFTCSIVLFLCICLTNSLDTITVDKPLRDVDGELLLSKSQKFALGFFSPGKSNNRYVGIRDTPVWFTNASATIPNPNTGVIAVLTDVANLVLIRNDTKALVWQSFDHPTDTLLPYATLGFNRRTGQRWILQSWKTEDDPGRGSIIYNFSSDGKPQMFIYKQNLPWWRENDDVSALSYNMFDKSIVIRVVIHPAGYIEALNWDFQKSQWQRYFSAPQGQCDNYGICGSNSNSANVTTGIGCLKWHGSLMDTQKYTEQGEDLYVKVDAIELANYAKKSKRLGKREIVAIPLVFVVAILLVIAIVCIYFSWKRERKERMKVYLTQDSPTEEEHGESKPHPNLLFYSFKTVMAATNSFSCENQLGQGGFGSVYKGRLVNGQDIAVKSLDFFIFDLFRRSTLNWDTRFEIILDFGMARIFGEDDIQAKTKRVVGTYGYMSPEYAMEGRYSTKSDVFSFGVLMLEIISGKRNTDHLKGSSSVNLIGHIWDLWKEGKALDIVDSTLDQSFPDVVVLRCIQIGLLCVQESAVNRPSMLEVMFMLGNETTVPPPQKPAFIPIANVDLPESSTSGGGSSINEVTVTTISAR</sequence>
<gene>
    <name evidence="1" type="ORF">L6164_036509</name>
</gene>
<reference evidence="1 2" key="1">
    <citation type="journal article" date="2022" name="DNA Res.">
        <title>Chromosomal-level genome assembly of the orchid tree Bauhinia variegata (Leguminosae; Cercidoideae) supports the allotetraploid origin hypothesis of Bauhinia.</title>
        <authorList>
            <person name="Zhong Y."/>
            <person name="Chen Y."/>
            <person name="Zheng D."/>
            <person name="Pang J."/>
            <person name="Liu Y."/>
            <person name="Luo S."/>
            <person name="Meng S."/>
            <person name="Qian L."/>
            <person name="Wei D."/>
            <person name="Dai S."/>
            <person name="Zhou R."/>
        </authorList>
    </citation>
    <scope>NUCLEOTIDE SEQUENCE [LARGE SCALE GENOMIC DNA]</scope>
    <source>
        <strain evidence="1">BV-YZ2020</strain>
    </source>
</reference>
<organism evidence="1 2">
    <name type="scientific">Bauhinia variegata</name>
    <name type="common">Purple orchid tree</name>
    <name type="synonym">Phanera variegata</name>
    <dbReference type="NCBI Taxonomy" id="167791"/>
    <lineage>
        <taxon>Eukaryota</taxon>
        <taxon>Viridiplantae</taxon>
        <taxon>Streptophyta</taxon>
        <taxon>Embryophyta</taxon>
        <taxon>Tracheophyta</taxon>
        <taxon>Spermatophyta</taxon>
        <taxon>Magnoliopsida</taxon>
        <taxon>eudicotyledons</taxon>
        <taxon>Gunneridae</taxon>
        <taxon>Pentapetalae</taxon>
        <taxon>rosids</taxon>
        <taxon>fabids</taxon>
        <taxon>Fabales</taxon>
        <taxon>Fabaceae</taxon>
        <taxon>Cercidoideae</taxon>
        <taxon>Cercideae</taxon>
        <taxon>Bauhiniinae</taxon>
        <taxon>Bauhinia</taxon>
    </lineage>
</organism>
<evidence type="ECO:0000313" key="2">
    <source>
        <dbReference type="Proteomes" id="UP000828941"/>
    </source>
</evidence>
<dbReference type="EMBL" id="CM039439">
    <property type="protein sequence ID" value="KAI4296560.1"/>
    <property type="molecule type" value="Genomic_DNA"/>
</dbReference>
<dbReference type="Proteomes" id="UP000828941">
    <property type="component" value="Chromosome 14"/>
</dbReference>
<proteinExistence type="predicted"/>
<name>A0ACB9KH63_BAUVA</name>
<evidence type="ECO:0000313" key="1">
    <source>
        <dbReference type="EMBL" id="KAI4296560.1"/>
    </source>
</evidence>
<comment type="caution">
    <text evidence="1">The sequence shown here is derived from an EMBL/GenBank/DDBJ whole genome shotgun (WGS) entry which is preliminary data.</text>
</comment>
<protein>
    <submittedName>
        <fullName evidence="1">Uncharacterized protein</fullName>
    </submittedName>
</protein>
<accession>A0ACB9KH63</accession>
<keyword evidence="2" id="KW-1185">Reference proteome</keyword>